<dbReference type="InterPro" id="IPR012340">
    <property type="entry name" value="NA-bd_OB-fold"/>
</dbReference>
<dbReference type="EMBL" id="SELH01000015">
    <property type="protein sequence ID" value="TWP29310.1"/>
    <property type="molecule type" value="Genomic_DNA"/>
</dbReference>
<feature type="region of interest" description="Disordered" evidence="1">
    <location>
        <begin position="95"/>
        <end position="128"/>
    </location>
</feature>
<dbReference type="AlphaFoldDB" id="A0A563DGM7"/>
<keyword evidence="3" id="KW-1185">Reference proteome</keyword>
<evidence type="ECO:0000313" key="2">
    <source>
        <dbReference type="EMBL" id="TWP29310.1"/>
    </source>
</evidence>
<reference evidence="2 3" key="1">
    <citation type="submission" date="2019-02" db="EMBL/GenBank/DDBJ databases">
        <title>Apibacter muscae sp. nov.: a novel member of the house fly microbiota.</title>
        <authorList>
            <person name="Park R."/>
        </authorList>
    </citation>
    <scope>NUCLEOTIDE SEQUENCE [LARGE SCALE GENOMIC DNA]</scope>
    <source>
        <strain evidence="2 3">AL1</strain>
    </source>
</reference>
<dbReference type="SUPFAM" id="SSF50249">
    <property type="entry name" value="Nucleic acid-binding proteins"/>
    <property type="match status" value="1"/>
</dbReference>
<dbReference type="InterPro" id="IPR021474">
    <property type="entry name" value="DUF3127"/>
</dbReference>
<dbReference type="Pfam" id="PF11325">
    <property type="entry name" value="DUF3127"/>
    <property type="match status" value="1"/>
</dbReference>
<feature type="compositionally biased region" description="Polar residues" evidence="1">
    <location>
        <begin position="95"/>
        <end position="116"/>
    </location>
</feature>
<gene>
    <name evidence="2" type="ORF">ETU09_03575</name>
</gene>
<name>A0A563DGM7_9FLAO</name>
<sequence>MEIVGKIKLISEIQTFDSGFRKREVVITTEEQYPQHILVELLGDRVDIINSFSVGEDVKISINLRGREWVNPQGETKYFNSITGWRVEKLMTTPSNYNSPVPPSFQNTETPSSPTAMIQEDEDDDLPF</sequence>
<evidence type="ECO:0000313" key="3">
    <source>
        <dbReference type="Proteomes" id="UP000319499"/>
    </source>
</evidence>
<organism evidence="2 3">
    <name type="scientific">Apibacter muscae</name>
    <dbReference type="NCBI Taxonomy" id="2509004"/>
    <lineage>
        <taxon>Bacteria</taxon>
        <taxon>Pseudomonadati</taxon>
        <taxon>Bacteroidota</taxon>
        <taxon>Flavobacteriia</taxon>
        <taxon>Flavobacteriales</taxon>
        <taxon>Weeksellaceae</taxon>
        <taxon>Apibacter</taxon>
    </lineage>
</organism>
<dbReference type="Proteomes" id="UP000319499">
    <property type="component" value="Unassembled WGS sequence"/>
</dbReference>
<accession>A0A563DGM7</accession>
<comment type="caution">
    <text evidence="2">The sequence shown here is derived from an EMBL/GenBank/DDBJ whole genome shotgun (WGS) entry which is preliminary data.</text>
</comment>
<dbReference type="RefSeq" id="WP_146291945.1">
    <property type="nucleotide sequence ID" value="NZ_SELH01000015.1"/>
</dbReference>
<proteinExistence type="predicted"/>
<feature type="compositionally biased region" description="Acidic residues" evidence="1">
    <location>
        <begin position="119"/>
        <end position="128"/>
    </location>
</feature>
<protein>
    <submittedName>
        <fullName evidence="2">DUF3127 domain-containing protein</fullName>
    </submittedName>
</protein>
<evidence type="ECO:0000256" key="1">
    <source>
        <dbReference type="SAM" id="MobiDB-lite"/>
    </source>
</evidence>
<dbReference type="OrthoDB" id="598142at2"/>